<evidence type="ECO:0008006" key="4">
    <source>
        <dbReference type="Google" id="ProtNLM"/>
    </source>
</evidence>
<reference evidence="2 3" key="1">
    <citation type="submission" date="2016-11" db="EMBL/GenBank/DDBJ databases">
        <authorList>
            <person name="Jaros S."/>
            <person name="Januszkiewicz K."/>
            <person name="Wedrychowicz H."/>
        </authorList>
    </citation>
    <scope>NUCLEOTIDE SEQUENCE [LARGE SCALE GENOMIC DNA]</scope>
    <source>
        <strain evidence="2 3">DSM 18772</strain>
    </source>
</reference>
<proteinExistence type="predicted"/>
<dbReference type="RefSeq" id="WP_143157762.1">
    <property type="nucleotide sequence ID" value="NZ_FQYR01000002.1"/>
</dbReference>
<evidence type="ECO:0000313" key="2">
    <source>
        <dbReference type="EMBL" id="SHI53316.1"/>
    </source>
</evidence>
<feature type="chain" id="PRO_5012047998" description="DUF3887 domain-containing protein" evidence="1">
    <location>
        <begin position="26"/>
        <end position="146"/>
    </location>
</feature>
<evidence type="ECO:0000256" key="1">
    <source>
        <dbReference type="SAM" id="SignalP"/>
    </source>
</evidence>
<dbReference type="PROSITE" id="PS51257">
    <property type="entry name" value="PROKAR_LIPOPROTEIN"/>
    <property type="match status" value="1"/>
</dbReference>
<organism evidence="2 3">
    <name type="scientific">Rubritalea squalenifaciens DSM 18772</name>
    <dbReference type="NCBI Taxonomy" id="1123071"/>
    <lineage>
        <taxon>Bacteria</taxon>
        <taxon>Pseudomonadati</taxon>
        <taxon>Verrucomicrobiota</taxon>
        <taxon>Verrucomicrobiia</taxon>
        <taxon>Verrucomicrobiales</taxon>
        <taxon>Rubritaleaceae</taxon>
        <taxon>Rubritalea</taxon>
    </lineage>
</organism>
<name>A0A1M6BX39_9BACT</name>
<dbReference type="EMBL" id="FQYR01000002">
    <property type="protein sequence ID" value="SHI53316.1"/>
    <property type="molecule type" value="Genomic_DNA"/>
</dbReference>
<dbReference type="AlphaFoldDB" id="A0A1M6BX39"/>
<accession>A0A1M6BX39</accession>
<keyword evidence="3" id="KW-1185">Reference proteome</keyword>
<evidence type="ECO:0000313" key="3">
    <source>
        <dbReference type="Proteomes" id="UP000184510"/>
    </source>
</evidence>
<dbReference type="Proteomes" id="UP000184510">
    <property type="component" value="Unassembled WGS sequence"/>
</dbReference>
<dbReference type="InParanoid" id="A0A1M6BX39"/>
<keyword evidence="1" id="KW-0732">Signal</keyword>
<sequence>MTFKPLIPLSAILLLAACAPKKAPAPPAPSAPPSMSTKDVAHIIENFHSFVYAGTDSRFLLEMDKAEYDAFVFAFQNKLSQVGSDKFDYRSQRSSTTGKDDKLAYFATQLGRDKYADLTITGTMDFTNERLLIRVFHTDMHPYQED</sequence>
<feature type="signal peptide" evidence="1">
    <location>
        <begin position="1"/>
        <end position="25"/>
    </location>
</feature>
<dbReference type="STRING" id="1123071.SAMN02745181_0332"/>
<protein>
    <recommendedName>
        <fullName evidence="4">DUF3887 domain-containing protein</fullName>
    </recommendedName>
</protein>
<gene>
    <name evidence="2" type="ORF">SAMN02745181_0332</name>
</gene>